<dbReference type="InterPro" id="IPR037066">
    <property type="entry name" value="Plug_dom_sf"/>
</dbReference>
<dbReference type="Pfam" id="PF07715">
    <property type="entry name" value="Plug"/>
    <property type="match status" value="1"/>
</dbReference>
<keyword evidence="9" id="KW-0675">Receptor</keyword>
<keyword evidence="6" id="KW-0732">Signal</keyword>
<feature type="signal peptide" evidence="6">
    <location>
        <begin position="1"/>
        <end position="34"/>
    </location>
</feature>
<dbReference type="Proteomes" id="UP000219285">
    <property type="component" value="Chromosome"/>
</dbReference>
<dbReference type="EMBL" id="CP052766">
    <property type="protein sequence ID" value="QJR81652.1"/>
    <property type="molecule type" value="Genomic_DNA"/>
</dbReference>
<dbReference type="KEGG" id="apel:CA267_013190"/>
<organism evidence="9 10">
    <name type="scientific">Alteromonas pelagimontana</name>
    <dbReference type="NCBI Taxonomy" id="1858656"/>
    <lineage>
        <taxon>Bacteria</taxon>
        <taxon>Pseudomonadati</taxon>
        <taxon>Pseudomonadota</taxon>
        <taxon>Gammaproteobacteria</taxon>
        <taxon>Alteromonadales</taxon>
        <taxon>Alteromonadaceae</taxon>
        <taxon>Alteromonas/Salinimonas group</taxon>
        <taxon>Alteromonas</taxon>
    </lineage>
</organism>
<proteinExistence type="inferred from homology"/>
<keyword evidence="2 4" id="KW-0472">Membrane</keyword>
<dbReference type="Gene3D" id="2.40.170.20">
    <property type="entry name" value="TonB-dependent receptor, beta-barrel domain"/>
    <property type="match status" value="1"/>
</dbReference>
<feature type="region of interest" description="Disordered" evidence="5">
    <location>
        <begin position="696"/>
        <end position="717"/>
    </location>
</feature>
<dbReference type="CDD" id="cd01347">
    <property type="entry name" value="ligand_gated_channel"/>
    <property type="match status" value="1"/>
</dbReference>
<feature type="domain" description="TonB-dependent receptor-like beta-barrel" evidence="7">
    <location>
        <begin position="449"/>
        <end position="911"/>
    </location>
</feature>
<evidence type="ECO:0000259" key="8">
    <source>
        <dbReference type="Pfam" id="PF07715"/>
    </source>
</evidence>
<evidence type="ECO:0000256" key="1">
    <source>
        <dbReference type="ARBA" id="ARBA00004442"/>
    </source>
</evidence>
<dbReference type="OrthoDB" id="8727862at2"/>
<comment type="similarity">
    <text evidence="4">Belongs to the TonB-dependent receptor family.</text>
</comment>
<feature type="compositionally biased region" description="Polar residues" evidence="5">
    <location>
        <begin position="700"/>
        <end position="717"/>
    </location>
</feature>
<dbReference type="InterPro" id="IPR036942">
    <property type="entry name" value="Beta-barrel_TonB_sf"/>
</dbReference>
<dbReference type="PANTHER" id="PTHR40980:SF3">
    <property type="entry name" value="TONB-DEPENDENT RECEPTOR-LIKE BETA-BARREL DOMAIN-CONTAINING PROTEIN"/>
    <property type="match status" value="1"/>
</dbReference>
<evidence type="ECO:0000256" key="3">
    <source>
        <dbReference type="ARBA" id="ARBA00023237"/>
    </source>
</evidence>
<dbReference type="SUPFAM" id="SSF56935">
    <property type="entry name" value="Porins"/>
    <property type="match status" value="1"/>
</dbReference>
<feature type="domain" description="TonB-dependent receptor plug" evidence="8">
    <location>
        <begin position="68"/>
        <end position="170"/>
    </location>
</feature>
<accession>A0A6M4MEX2</accession>
<dbReference type="InterPro" id="IPR010104">
    <property type="entry name" value="TonB_rcpt_bac"/>
</dbReference>
<comment type="subcellular location">
    <subcellularLocation>
        <location evidence="1 4">Cell outer membrane</location>
    </subcellularLocation>
</comment>
<dbReference type="AlphaFoldDB" id="A0A6M4MEX2"/>
<evidence type="ECO:0000256" key="2">
    <source>
        <dbReference type="ARBA" id="ARBA00023136"/>
    </source>
</evidence>
<protein>
    <submittedName>
        <fullName evidence="9">TonB-dependent receptor</fullName>
    </submittedName>
</protein>
<reference evidence="10" key="1">
    <citation type="submission" date="2014-12" db="EMBL/GenBank/DDBJ databases">
        <title>Complete genome sequence of a multi-drug resistant Klebsiella pneumoniae.</title>
        <authorList>
            <person name="Hua X."/>
            <person name="Chen Q."/>
            <person name="Li X."/>
            <person name="Feng Y."/>
            <person name="Ruan Z."/>
            <person name="Yu Y."/>
        </authorList>
    </citation>
    <scope>NUCLEOTIDE SEQUENCE [LARGE SCALE GENOMIC DNA]</scope>
    <source>
        <strain evidence="10">5.12</strain>
    </source>
</reference>
<feature type="chain" id="PRO_5028891378" evidence="6">
    <location>
        <begin position="35"/>
        <end position="944"/>
    </location>
</feature>
<dbReference type="RefSeq" id="WP_075610782.1">
    <property type="nucleotide sequence ID" value="NZ_CP052766.1"/>
</dbReference>
<dbReference type="NCBIfam" id="TIGR01782">
    <property type="entry name" value="TonB-Xanth-Caul"/>
    <property type="match status" value="1"/>
</dbReference>
<dbReference type="Gene3D" id="2.170.130.10">
    <property type="entry name" value="TonB-dependent receptor, plug domain"/>
    <property type="match status" value="1"/>
</dbReference>
<dbReference type="InterPro" id="IPR000531">
    <property type="entry name" value="Beta-barrel_TonB"/>
</dbReference>
<evidence type="ECO:0000313" key="10">
    <source>
        <dbReference type="Proteomes" id="UP000219285"/>
    </source>
</evidence>
<evidence type="ECO:0000313" key="9">
    <source>
        <dbReference type="EMBL" id="QJR81652.1"/>
    </source>
</evidence>
<dbReference type="PANTHER" id="PTHR40980">
    <property type="entry name" value="PLUG DOMAIN-CONTAINING PROTEIN"/>
    <property type="match status" value="1"/>
</dbReference>
<evidence type="ECO:0000256" key="5">
    <source>
        <dbReference type="SAM" id="MobiDB-lite"/>
    </source>
</evidence>
<evidence type="ECO:0000256" key="6">
    <source>
        <dbReference type="SAM" id="SignalP"/>
    </source>
</evidence>
<keyword evidence="3" id="KW-0998">Cell outer membrane</keyword>
<name>A0A6M4MEX2_9ALTE</name>
<dbReference type="GO" id="GO:0009279">
    <property type="term" value="C:cell outer membrane"/>
    <property type="evidence" value="ECO:0007669"/>
    <property type="project" value="UniProtKB-SubCell"/>
</dbReference>
<evidence type="ECO:0000256" key="4">
    <source>
        <dbReference type="RuleBase" id="RU003357"/>
    </source>
</evidence>
<evidence type="ECO:0000259" key="7">
    <source>
        <dbReference type="Pfam" id="PF00593"/>
    </source>
</evidence>
<keyword evidence="4" id="KW-0798">TonB box</keyword>
<dbReference type="Pfam" id="PF00593">
    <property type="entry name" value="TonB_dep_Rec_b-barrel"/>
    <property type="match status" value="1"/>
</dbReference>
<gene>
    <name evidence="9" type="ORF">CA267_013190</name>
</gene>
<reference evidence="9 10" key="2">
    <citation type="submission" date="2020-04" db="EMBL/GenBank/DDBJ databases">
        <title>Complete genome sequence of Alteromonas pelagimontana 5.12T.</title>
        <authorList>
            <person name="Sinha R.K."/>
            <person name="Krishnan K.P."/>
            <person name="Kurian J.P."/>
        </authorList>
    </citation>
    <scope>NUCLEOTIDE SEQUENCE [LARGE SCALE GENOMIC DNA]</scope>
    <source>
        <strain evidence="9 10">5.12</strain>
    </source>
</reference>
<sequence length="944" mass="102988">MSKKGTTPRFFCTSKRIPFKLSAIALATFSFVHAAYGQEKEASAETDDVEVIQVSGIRGSLQRSIALKRDAKHIVDSISAEDIGQFPDTNLAESLQRISGVAIDRSGGEGRSVTVRGFGPEFNTVLLNGRRLASDTGARSFSFDVLPAELVSGVDVYKTQAAHLDEGGIGSTIVMHTPRPLAFDGFKAVASVKGLYEELSGKTSPQLFGMVSNTFADDKLGVLVSLSHQQRKNEINRFLTDGYIVLNRDEMPNIADQLAAEGYSADDQFFLPQNLNISPVSEDRERTTFSSTVQYRPTDALELTLDGLYSEFEVMSETTNVGVFFTPSLISDAEFDENGVGTSVTENRNADATRAVLNRPTKMYALGFNADWFASDTLNISFDTSWSRAESGGAENTDVVVMGLGVRDVTPSTVSYDENGFPTVSGVNEADLVDPSLAKAHFTLRGTGGGPFGGGQDFEDELFQQRVDGTWSVYWKNLTDISFGVQYSKQKQSTTIRLSQPEVLCAYCGFQVDVPNDLFSVTSIDADYLGGAGNLPHSWLSFDVDEAISYLESDEAMAANDAANGLPAGTTAALFAETNGFALATRPDSSEIEEEAISAYVNFALEGDLGDKPWNWNIGGRYVHTETTAIGISQILQDLVLSAADLYTPVLTGEQMVQQTNEYNYFLPTMDFRLNLTDDIIARVAASKTLTRPPLGALSPRTSIGTTRPGNLQASSGNPDLKPFISKNFDASLEWYYQEGGYITVGYFRKDVQNFLVSTVEDRAFPITDSEDLFAGDPIFEVSLVDNVEEATVDGVEIGAQYTFSELPGFWSGFGITGNATIVDSNAELDVDNTSQTFALVGLGNTYNIIGFYDYGPVEARVAWNQRDRFLQTARGFGGEPTYVEEYSQVDVRVSYDVTETVQVFVEGINVTDEKTKKVGRYDNQIMLYEETGPRYTVGVSATF</sequence>
<keyword evidence="10" id="KW-1185">Reference proteome</keyword>
<dbReference type="InterPro" id="IPR012910">
    <property type="entry name" value="Plug_dom"/>
</dbReference>